<reference evidence="5" key="1">
    <citation type="journal article" date="2019" name="Int. J. Syst. Evol. Microbiol.">
        <title>The Global Catalogue of Microorganisms (GCM) 10K type strain sequencing project: providing services to taxonomists for standard genome sequencing and annotation.</title>
        <authorList>
            <consortium name="The Broad Institute Genomics Platform"/>
            <consortium name="The Broad Institute Genome Sequencing Center for Infectious Disease"/>
            <person name="Wu L."/>
            <person name="Ma J."/>
        </authorList>
    </citation>
    <scope>NUCLEOTIDE SEQUENCE [LARGE SCALE GENOMIC DNA]</scope>
    <source>
        <strain evidence="5">JCM 17551</strain>
    </source>
</reference>
<dbReference type="RefSeq" id="WP_344798135.1">
    <property type="nucleotide sequence ID" value="NZ_BAABBN010000007.1"/>
</dbReference>
<name>A0ABP7MK67_9GAMM</name>
<dbReference type="InterPro" id="IPR037455">
    <property type="entry name" value="LucA/IucC-like"/>
</dbReference>
<dbReference type="PANTHER" id="PTHR34384:SF5">
    <property type="entry name" value="L-2,3-DIAMINOPROPANOATE--CITRATE LIGASE"/>
    <property type="match status" value="1"/>
</dbReference>
<keyword evidence="5" id="KW-1185">Reference proteome</keyword>
<dbReference type="PANTHER" id="PTHR34384">
    <property type="entry name" value="L-2,3-DIAMINOPROPANOATE--CITRATE LIGASE"/>
    <property type="match status" value="1"/>
</dbReference>
<dbReference type="Proteomes" id="UP001501565">
    <property type="component" value="Unassembled WGS sequence"/>
</dbReference>
<dbReference type="InterPro" id="IPR022770">
    <property type="entry name" value="IucA/IucC-like_C"/>
</dbReference>
<accession>A0ABP7MK67</accession>
<proteinExistence type="inferred from homology"/>
<evidence type="ECO:0000256" key="1">
    <source>
        <dbReference type="ARBA" id="ARBA00007832"/>
    </source>
</evidence>
<protein>
    <submittedName>
        <fullName evidence="4">IucA/IucC family protein</fullName>
    </submittedName>
</protein>
<dbReference type="Pfam" id="PF04183">
    <property type="entry name" value="IucA_IucC"/>
    <property type="match status" value="1"/>
</dbReference>
<evidence type="ECO:0000259" key="2">
    <source>
        <dbReference type="Pfam" id="PF04183"/>
    </source>
</evidence>
<comment type="caution">
    <text evidence="4">The sequence shown here is derived from an EMBL/GenBank/DDBJ whole genome shotgun (WGS) entry which is preliminary data.</text>
</comment>
<dbReference type="Pfam" id="PF06276">
    <property type="entry name" value="FhuF"/>
    <property type="match status" value="1"/>
</dbReference>
<feature type="domain" description="Aerobactin siderophore biosynthesis IucA/IucC N-terminal" evidence="2">
    <location>
        <begin position="160"/>
        <end position="387"/>
    </location>
</feature>
<dbReference type="Gene3D" id="1.10.510.40">
    <property type="match status" value="1"/>
</dbReference>
<organism evidence="4 5">
    <name type="scientific">Litoribacillus peritrichatus</name>
    <dbReference type="NCBI Taxonomy" id="718191"/>
    <lineage>
        <taxon>Bacteria</taxon>
        <taxon>Pseudomonadati</taxon>
        <taxon>Pseudomonadota</taxon>
        <taxon>Gammaproteobacteria</taxon>
        <taxon>Oceanospirillales</taxon>
        <taxon>Oceanospirillaceae</taxon>
        <taxon>Litoribacillus</taxon>
    </lineage>
</organism>
<dbReference type="InterPro" id="IPR007310">
    <property type="entry name" value="Aerobactin_biosyn_IucA/IucC_N"/>
</dbReference>
<evidence type="ECO:0000313" key="4">
    <source>
        <dbReference type="EMBL" id="GAA3924195.1"/>
    </source>
</evidence>
<evidence type="ECO:0000313" key="5">
    <source>
        <dbReference type="Proteomes" id="UP001501565"/>
    </source>
</evidence>
<dbReference type="EMBL" id="BAABBN010000007">
    <property type="protein sequence ID" value="GAA3924195.1"/>
    <property type="molecule type" value="Genomic_DNA"/>
</dbReference>
<evidence type="ECO:0000259" key="3">
    <source>
        <dbReference type="Pfam" id="PF06276"/>
    </source>
</evidence>
<sequence length="621" mass="71276">MNRSAQQIADNASFQAFMNCYLREVDSGVWHSAQNWSNLTGLSFNEGEAHVIEVQLPSQQITLAVGVGYRSLVGRHTLTRVYQQQTHQLHWQSVEYFSALMLLVNEIYGGTQYRGQQSRQQEALKTNQLELMARMIESHQVMTRYLETRADDDSLNSQRFIDSEQSLLFGHWLHPTPKSRQGIHEWQHQDYAPELCGQFQLHYFAADRSLVKQRSILEQSAESIVLDNLHEAAPELTDQQVLIPVHPLQAQWLLHQDYILKLMEENLLSDIGPLGPLYTPTSSVRTVYSEDSDQMFKLSIPVKVTNSLRINMHHELEAGVVVANLFRLTEFSKRYPKFQTINDPAYISLELPNVEETGFEVIIRDNPFKINQNDPSTERSVHSIAAITQSPIDEQTSSRLASLIQRLAHDEQRSTEAVSLDWFDHYWDCAIEPAIRLYDQHGIALEAHQQNSLLDITDGYPSQYYYRDNQGFYLSESHRQPLIALEPKVQFTEDLFYTDAMICDRFTYYLVVNQLFSLINRFGIDGLVSEDQLLKVTSQKLQQLQFKLTGVGISLIQSMLNRREIPCKGNLLTRIDDVDELQAELELAVYTRIRNPLIGFIPAPVIDTTAPITREACLETA</sequence>
<gene>
    <name evidence="4" type="ORF">GCM10022277_20030</name>
</gene>
<feature type="domain" description="Aerobactin siderophore biosynthesis IucA/IucC-like C-terminal" evidence="3">
    <location>
        <begin position="421"/>
        <end position="581"/>
    </location>
</feature>
<comment type="similarity">
    <text evidence="1">Belongs to the IucA/IucC family.</text>
</comment>